<protein>
    <submittedName>
        <fullName evidence="2">Transcriptional regulator</fullName>
    </submittedName>
</protein>
<evidence type="ECO:0000313" key="2">
    <source>
        <dbReference type="EMBL" id="ETW11605.1"/>
    </source>
</evidence>
<dbReference type="PRINTS" id="PR00598">
    <property type="entry name" value="HTHMARR"/>
</dbReference>
<dbReference type="GO" id="GO:0003700">
    <property type="term" value="F:DNA-binding transcription factor activity"/>
    <property type="evidence" value="ECO:0007669"/>
    <property type="project" value="InterPro"/>
</dbReference>
<dbReference type="PROSITE" id="PS50995">
    <property type="entry name" value="HTH_MARR_2"/>
    <property type="match status" value="1"/>
</dbReference>
<evidence type="ECO:0000313" key="3">
    <source>
        <dbReference type="Proteomes" id="UP000019063"/>
    </source>
</evidence>
<dbReference type="eggNOG" id="COG1846">
    <property type="taxonomic scope" value="Bacteria"/>
</dbReference>
<dbReference type="EMBL" id="AQQW01000011">
    <property type="protein sequence ID" value="ETW11605.1"/>
    <property type="molecule type" value="Genomic_DNA"/>
</dbReference>
<dbReference type="InterPro" id="IPR039422">
    <property type="entry name" value="MarR/SlyA-like"/>
</dbReference>
<proteinExistence type="predicted"/>
<dbReference type="AlphaFoldDB" id="W4HHY2"/>
<reference evidence="2 3" key="1">
    <citation type="journal article" date="2014" name="Antonie Van Leeuwenhoek">
        <title>Roseivivax atlanticus sp. nov., isolated from surface seawater of the Atlantic Ocean.</title>
        <authorList>
            <person name="Li G."/>
            <person name="Lai Q."/>
            <person name="Liu X."/>
            <person name="Sun F."/>
            <person name="Shao Z."/>
        </authorList>
    </citation>
    <scope>NUCLEOTIDE SEQUENCE [LARGE SCALE GENOMIC DNA]</scope>
    <source>
        <strain evidence="2 3">22II-s10s</strain>
    </source>
</reference>
<dbReference type="Gene3D" id="1.10.10.10">
    <property type="entry name" value="Winged helix-like DNA-binding domain superfamily/Winged helix DNA-binding domain"/>
    <property type="match status" value="1"/>
</dbReference>
<dbReference type="GO" id="GO:0006950">
    <property type="term" value="P:response to stress"/>
    <property type="evidence" value="ECO:0007669"/>
    <property type="project" value="TreeGrafter"/>
</dbReference>
<dbReference type="SUPFAM" id="SSF46785">
    <property type="entry name" value="Winged helix' DNA-binding domain"/>
    <property type="match status" value="1"/>
</dbReference>
<accession>W4HHY2</accession>
<dbReference type="Proteomes" id="UP000019063">
    <property type="component" value="Unassembled WGS sequence"/>
</dbReference>
<comment type="caution">
    <text evidence="2">The sequence shown here is derived from an EMBL/GenBank/DDBJ whole genome shotgun (WGS) entry which is preliminary data.</text>
</comment>
<dbReference type="InterPro" id="IPR036390">
    <property type="entry name" value="WH_DNA-bd_sf"/>
</dbReference>
<organism evidence="2 3">
    <name type="scientific">Roseivivax marinus</name>
    <dbReference type="NCBI Taxonomy" id="1379903"/>
    <lineage>
        <taxon>Bacteria</taxon>
        <taxon>Pseudomonadati</taxon>
        <taxon>Pseudomonadota</taxon>
        <taxon>Alphaproteobacteria</taxon>
        <taxon>Rhodobacterales</taxon>
        <taxon>Roseobacteraceae</taxon>
        <taxon>Roseivivax</taxon>
    </lineage>
</organism>
<dbReference type="SMART" id="SM00347">
    <property type="entry name" value="HTH_MARR"/>
    <property type="match status" value="1"/>
</dbReference>
<dbReference type="PANTHER" id="PTHR33164:SF95">
    <property type="entry name" value="TRANSCRIPTIONAL REGULATOR"/>
    <property type="match status" value="1"/>
</dbReference>
<sequence>MAIQRYNEIFSRQLSKLTPPQFAALVKLLERGPVSQNEMGRQISVDAATTKGIVDRLEARGLVARTRCARDQRKINVALTGEGENLVKHKIPEAEAVALDTMSRLTQIERERLVELLAKL</sequence>
<dbReference type="Pfam" id="PF01047">
    <property type="entry name" value="MarR"/>
    <property type="match status" value="1"/>
</dbReference>
<dbReference type="InterPro" id="IPR000835">
    <property type="entry name" value="HTH_MarR-typ"/>
</dbReference>
<name>W4HHY2_9RHOB</name>
<dbReference type="RefSeq" id="WP_157835903.1">
    <property type="nucleotide sequence ID" value="NZ_AQQW01000011.1"/>
</dbReference>
<keyword evidence="3" id="KW-1185">Reference proteome</keyword>
<evidence type="ECO:0000259" key="1">
    <source>
        <dbReference type="PROSITE" id="PS50995"/>
    </source>
</evidence>
<feature type="domain" description="HTH marR-type" evidence="1">
    <location>
        <begin position="1"/>
        <end position="120"/>
    </location>
</feature>
<dbReference type="InterPro" id="IPR036388">
    <property type="entry name" value="WH-like_DNA-bd_sf"/>
</dbReference>
<gene>
    <name evidence="2" type="ORF">ATO8_16860</name>
</gene>
<dbReference type="STRING" id="1379903.ATO8_16860"/>
<dbReference type="PANTHER" id="PTHR33164">
    <property type="entry name" value="TRANSCRIPTIONAL REGULATOR, MARR FAMILY"/>
    <property type="match status" value="1"/>
</dbReference>